<dbReference type="Proteomes" id="UP001500909">
    <property type="component" value="Unassembled WGS sequence"/>
</dbReference>
<dbReference type="EMBL" id="BAAABY010000048">
    <property type="protein sequence ID" value="GAA0491363.1"/>
    <property type="molecule type" value="Genomic_DNA"/>
</dbReference>
<proteinExistence type="predicted"/>
<sequence>MSDLKKDAESIRTGAEALGRVTHHTSRPLQAFKEQAQDLSALGALGSLLGAKDDIAEGMATLARLTRELNEEWEDEAKAMNTISDAFDLLDALLGGQGGTDKG</sequence>
<protein>
    <submittedName>
        <fullName evidence="1">Uncharacterized protein</fullName>
    </submittedName>
</protein>
<dbReference type="RefSeq" id="WP_346099032.1">
    <property type="nucleotide sequence ID" value="NZ_BAAABY010000048.1"/>
</dbReference>
<organism evidence="1 2">
    <name type="scientific">Streptomyces olivaceiscleroticus</name>
    <dbReference type="NCBI Taxonomy" id="68245"/>
    <lineage>
        <taxon>Bacteria</taxon>
        <taxon>Bacillati</taxon>
        <taxon>Actinomycetota</taxon>
        <taxon>Actinomycetes</taxon>
        <taxon>Kitasatosporales</taxon>
        <taxon>Streptomycetaceae</taxon>
        <taxon>Streptomyces</taxon>
    </lineage>
</organism>
<keyword evidence="2" id="KW-1185">Reference proteome</keyword>
<name>A0ABN1B6L8_9ACTN</name>
<accession>A0ABN1B6L8</accession>
<evidence type="ECO:0000313" key="2">
    <source>
        <dbReference type="Proteomes" id="UP001500909"/>
    </source>
</evidence>
<gene>
    <name evidence="1" type="ORF">GCM10010361_65770</name>
</gene>
<evidence type="ECO:0000313" key="1">
    <source>
        <dbReference type="EMBL" id="GAA0491363.1"/>
    </source>
</evidence>
<reference evidence="1 2" key="1">
    <citation type="journal article" date="2019" name="Int. J. Syst. Evol. Microbiol.">
        <title>The Global Catalogue of Microorganisms (GCM) 10K type strain sequencing project: providing services to taxonomists for standard genome sequencing and annotation.</title>
        <authorList>
            <consortium name="The Broad Institute Genomics Platform"/>
            <consortium name="The Broad Institute Genome Sequencing Center for Infectious Disease"/>
            <person name="Wu L."/>
            <person name="Ma J."/>
        </authorList>
    </citation>
    <scope>NUCLEOTIDE SEQUENCE [LARGE SCALE GENOMIC DNA]</scope>
    <source>
        <strain evidence="1 2">JCM 4805</strain>
    </source>
</reference>
<comment type="caution">
    <text evidence="1">The sequence shown here is derived from an EMBL/GenBank/DDBJ whole genome shotgun (WGS) entry which is preliminary data.</text>
</comment>